<keyword evidence="3" id="KW-1185">Reference proteome</keyword>
<dbReference type="InterPro" id="IPR021255">
    <property type="entry name" value="DUF2807"/>
</dbReference>
<dbReference type="RefSeq" id="WP_264138857.1">
    <property type="nucleotide sequence ID" value="NZ_JAOYOD010000001.1"/>
</dbReference>
<reference evidence="2 3" key="1">
    <citation type="submission" date="2022-10" db="EMBL/GenBank/DDBJ databases">
        <title>Comparative genomics and taxonomic characterization of three novel marine species of genus Reichenbachiella exhibiting antioxidant and polysaccharide degradation activities.</title>
        <authorList>
            <person name="Muhammad N."/>
            <person name="Lee Y.-J."/>
            <person name="Ko J."/>
            <person name="Kim S.-G."/>
        </authorList>
    </citation>
    <scope>NUCLEOTIDE SEQUENCE [LARGE SCALE GENOMIC DNA]</scope>
    <source>
        <strain evidence="2 3">ABR2-5</strain>
    </source>
</reference>
<sequence length="243" mass="26270">MNTSYKNLMGGLMAMVGLLIFSSCEDEISPSSTVTTEEFTVGDFHAVEVSNDFDVEIFYSDEEYVLIESNENLHDFITAVQEDGKLRISLDGVNVSGNTILKARVYTNNPLDFISVNNASRLTATEAIFSDQVELHVNGASFLRTQLDVERLDVEVSNASNLEIQGSSNHIGMVVKAGGMVQDDRLVVNFANMDLSGASSAELVINQEIRLTASGSSVLRYAGDAVIKAIDLSTGATIEKIDA</sequence>
<dbReference type="Proteomes" id="UP001300692">
    <property type="component" value="Unassembled WGS sequence"/>
</dbReference>
<gene>
    <name evidence="2" type="ORF">N7U62_15235</name>
</gene>
<dbReference type="EMBL" id="JAOYOD010000001">
    <property type="protein sequence ID" value="MCV9388036.1"/>
    <property type="molecule type" value="Genomic_DNA"/>
</dbReference>
<comment type="caution">
    <text evidence="2">The sequence shown here is derived from an EMBL/GenBank/DDBJ whole genome shotgun (WGS) entry which is preliminary data.</text>
</comment>
<accession>A0ABT3CWT6</accession>
<evidence type="ECO:0000259" key="1">
    <source>
        <dbReference type="Pfam" id="PF10988"/>
    </source>
</evidence>
<organism evidence="2 3">
    <name type="scientific">Reichenbachiella ulvae</name>
    <dbReference type="NCBI Taxonomy" id="2980104"/>
    <lineage>
        <taxon>Bacteria</taxon>
        <taxon>Pseudomonadati</taxon>
        <taxon>Bacteroidota</taxon>
        <taxon>Cytophagia</taxon>
        <taxon>Cytophagales</taxon>
        <taxon>Reichenbachiellaceae</taxon>
        <taxon>Reichenbachiella</taxon>
    </lineage>
</organism>
<feature type="domain" description="Putative auto-transporter adhesin head GIN" evidence="1">
    <location>
        <begin position="43"/>
        <end position="225"/>
    </location>
</feature>
<dbReference type="Gene3D" id="2.160.20.120">
    <property type="match status" value="1"/>
</dbReference>
<evidence type="ECO:0000313" key="3">
    <source>
        <dbReference type="Proteomes" id="UP001300692"/>
    </source>
</evidence>
<name>A0ABT3CWT6_9BACT</name>
<protein>
    <submittedName>
        <fullName evidence="2">DUF2807 domain-containing protein</fullName>
    </submittedName>
</protein>
<proteinExistence type="predicted"/>
<dbReference type="PROSITE" id="PS51257">
    <property type="entry name" value="PROKAR_LIPOPROTEIN"/>
    <property type="match status" value="1"/>
</dbReference>
<dbReference type="Pfam" id="PF10988">
    <property type="entry name" value="DUF2807"/>
    <property type="match status" value="1"/>
</dbReference>
<evidence type="ECO:0000313" key="2">
    <source>
        <dbReference type="EMBL" id="MCV9388036.1"/>
    </source>
</evidence>